<proteinExistence type="inferred from homology"/>
<evidence type="ECO:0000256" key="2">
    <source>
        <dbReference type="ARBA" id="ARBA00004123"/>
    </source>
</evidence>
<accession>A0A8B7VMA6</accession>
<evidence type="ECO:0000256" key="8">
    <source>
        <dbReference type="ARBA" id="ARBA00022833"/>
    </source>
</evidence>
<dbReference type="InterPro" id="IPR036431">
    <property type="entry name" value="ARID_dom_sf"/>
</dbReference>
<dbReference type="FunFam" id="1.10.150.60:FF:000001">
    <property type="entry name" value="Putative lysine-specific demethylase 5b"/>
    <property type="match status" value="1"/>
</dbReference>
<comment type="catalytic activity">
    <reaction evidence="17">
        <text>N(6),N(6),N(6)-trimethyl-L-lysyl(4)-[histone H3] + 3 2-oxoglutarate + 3 O2 = L-lysyl(4)-[histone H3] + 3 formaldehyde + 3 succinate + 3 CO2</text>
        <dbReference type="Rhea" id="RHEA:60208"/>
        <dbReference type="Rhea" id="RHEA-COMP:15537"/>
        <dbReference type="Rhea" id="RHEA-COMP:15547"/>
        <dbReference type="ChEBI" id="CHEBI:15379"/>
        <dbReference type="ChEBI" id="CHEBI:16526"/>
        <dbReference type="ChEBI" id="CHEBI:16810"/>
        <dbReference type="ChEBI" id="CHEBI:16842"/>
        <dbReference type="ChEBI" id="CHEBI:29969"/>
        <dbReference type="ChEBI" id="CHEBI:30031"/>
        <dbReference type="ChEBI" id="CHEBI:61961"/>
        <dbReference type="EC" id="1.14.11.67"/>
    </reaction>
</comment>
<evidence type="ECO:0000313" key="24">
    <source>
        <dbReference type="RefSeq" id="XP_020032279.1"/>
    </source>
</evidence>
<dbReference type="GO" id="GO:0005654">
    <property type="term" value="C:nucleoplasm"/>
    <property type="evidence" value="ECO:0007669"/>
    <property type="project" value="UniProtKB-ARBA"/>
</dbReference>
<dbReference type="PROSITE" id="PS51183">
    <property type="entry name" value="JMJN"/>
    <property type="match status" value="1"/>
</dbReference>
<evidence type="ECO:0000256" key="1">
    <source>
        <dbReference type="ARBA" id="ARBA00001954"/>
    </source>
</evidence>
<dbReference type="GO" id="GO:0006355">
    <property type="term" value="P:regulation of DNA-templated transcription"/>
    <property type="evidence" value="ECO:0007669"/>
    <property type="project" value="TreeGrafter"/>
</dbReference>
<feature type="region of interest" description="Disordered" evidence="19">
    <location>
        <begin position="1234"/>
        <end position="1262"/>
    </location>
</feature>
<dbReference type="Pfam" id="PF02928">
    <property type="entry name" value="zf-C5HC2"/>
    <property type="match status" value="1"/>
</dbReference>
<evidence type="ECO:0000256" key="11">
    <source>
        <dbReference type="ARBA" id="ARBA00023002"/>
    </source>
</evidence>
<evidence type="ECO:0000256" key="13">
    <source>
        <dbReference type="ARBA" id="ARBA00023015"/>
    </source>
</evidence>
<dbReference type="InterPro" id="IPR001606">
    <property type="entry name" value="ARID_dom"/>
</dbReference>
<feature type="compositionally biased region" description="Basic and acidic residues" evidence="19">
    <location>
        <begin position="1092"/>
        <end position="1102"/>
    </location>
</feature>
<dbReference type="InterPro" id="IPR003349">
    <property type="entry name" value="JmjN"/>
</dbReference>
<sequence length="1262" mass="144434">MAGVGPGGYAAEFVPPPECPVFEPSWEEFTDPLSFIGRIRPLAEKTGICKIRPPKDWQPPFACEVKTFRFTPRVQRLNELEAMTRVRLDFLDQLAKFWELQGSTLKIPVVERKILDLYALSKIVASKGGFEMVTKEKKWSKVGSRLGYLPGKGTGSLLKSHYERILYPYELFQSGVSLMGVQMPNLELKEKVEPEVLSTDIQTSPEPGTRMNILPKRTRRVKSQSDSGEANRNTELKKLQIFGAGPKVVGLAMGAKDKEDEVTRRRKVTNRSDAFNMQMRQRKGTLSVNFVDLYVCMFCGRGNNEDKLLLCDGCDDSYHTFCLIPPLPDVPKGDWRCPKCVAEECNKPREAFGFEQAVREYTLQSFGEMADNFKSDYFNMPVHMVPTELVEKEFWRLVSSIEEDVIVEYGADISSKDFGSGFPVKDGRRKMLPEEEEYALSGWNLNNMPVLEQSVLAHINVDISGMKVPWLYVGMCFSSFCWHIEDHWSYSINYLHWGEPKTWYGVPSHAAEQLEEVMRELAPELFESQPDLLHQLVTIMNPNVLMEHGVPVYRTNQCAGEFVVTFPRAYHSGFNQGYNFAEAVNFCTADWLPIGRQCVNHYRRLRRHCVFSHEELIFKMAADPECLDVGLAAMVCKELTLMTEEETRLRESVVQMGVLMSEEEVFELVPDDERQCSACRTTCFLSALTCSCNPERLVCLYHPTDLCPCPMQKKCLRYRYPLEDLPSLLYGVKVRAQSYDTWVSRVTEALSANFSHKKDLIELRVMLEDAEDRKYPENDLFRKLRDAVKEAETCASVAQLLLSKKQKHRQSPDSGRTRTKLTVEELKAFVQQLFSLPCVISQARQVKNLLDDVEEFHERAQEAMMDETPDSSKLQMLIDMGSSLYVELPELPRLKQELQQARWLDEVRLTLSDPQQVTLDVMKKLIDSGVGLAPHHAVEKAMAELQELLTVSERWEEKARSAYSKFIYPQFSLCFVLWYFFGKGSSTPRKQPRKSPLVPRSLEPPVLELSPGAKAQLEELMMVGDLLEVSLDETQHIWRILQATHPPSEDRFLHILEDDSMEEKPLKMKGKDSSEKKRKRKLEKVEQLFGEGKQKSKELKKMDKPKKKKLKLNADKSKELNKLAKKLAKEEERKKKKEKAAAAKVELVKENTEKKREKKVLDIPSKYDWSGAEDSDDENAVCAAQNCQRPCKDKVDWVQCDGGCDEWFHQICVGVSPEMAENEDYICINCAKKQEPDSPGQAPPPSFIMSYKLPVEDLTETS</sequence>
<dbReference type="SMART" id="SM00545">
    <property type="entry name" value="JmjN"/>
    <property type="match status" value="1"/>
</dbReference>
<keyword evidence="7 18" id="KW-0863">Zinc-finger</keyword>
<feature type="domain" description="ARID" evidence="21">
    <location>
        <begin position="84"/>
        <end position="174"/>
    </location>
</feature>
<dbReference type="GO" id="GO:0000785">
    <property type="term" value="C:chromatin"/>
    <property type="evidence" value="ECO:0007669"/>
    <property type="project" value="TreeGrafter"/>
</dbReference>
<dbReference type="SUPFAM" id="SSF46774">
    <property type="entry name" value="ARID-like"/>
    <property type="match status" value="1"/>
</dbReference>
<feature type="region of interest" description="Disordered" evidence="19">
    <location>
        <begin position="1088"/>
        <end position="1115"/>
    </location>
</feature>
<evidence type="ECO:0000256" key="15">
    <source>
        <dbReference type="ARBA" id="ARBA00023163"/>
    </source>
</evidence>
<dbReference type="GO" id="GO:0034647">
    <property type="term" value="F:histone H3K4me/H3K4me2/H3K4me3 demethylase activity"/>
    <property type="evidence" value="ECO:0007669"/>
    <property type="project" value="UniProtKB-EC"/>
</dbReference>
<dbReference type="KEGG" id="ccan:109694623"/>
<dbReference type="SMART" id="SM00501">
    <property type="entry name" value="BRIGHT"/>
    <property type="match status" value="1"/>
</dbReference>
<keyword evidence="11" id="KW-0560">Oxidoreductase</keyword>
<dbReference type="InterPro" id="IPR019786">
    <property type="entry name" value="Zinc_finger_PHD-type_CS"/>
</dbReference>
<evidence type="ECO:0000256" key="3">
    <source>
        <dbReference type="ARBA" id="ARBA00006801"/>
    </source>
</evidence>
<dbReference type="InterPro" id="IPR004198">
    <property type="entry name" value="Znf_C5HC2"/>
</dbReference>
<dbReference type="CDD" id="cd15686">
    <property type="entry name" value="PHD3_KDM5A"/>
    <property type="match status" value="1"/>
</dbReference>
<organism evidence="24">
    <name type="scientific">Castor canadensis</name>
    <name type="common">American beaver</name>
    <dbReference type="NCBI Taxonomy" id="51338"/>
    <lineage>
        <taxon>Eukaryota</taxon>
        <taxon>Metazoa</taxon>
        <taxon>Chordata</taxon>
        <taxon>Craniata</taxon>
        <taxon>Vertebrata</taxon>
        <taxon>Euteleostomi</taxon>
        <taxon>Mammalia</taxon>
        <taxon>Eutheria</taxon>
        <taxon>Euarchontoglires</taxon>
        <taxon>Glires</taxon>
        <taxon>Rodentia</taxon>
        <taxon>Castorimorpha</taxon>
        <taxon>Castoridae</taxon>
        <taxon>Castor</taxon>
    </lineage>
</organism>
<dbReference type="Pfam" id="PF01388">
    <property type="entry name" value="ARID"/>
    <property type="match status" value="1"/>
</dbReference>
<dbReference type="PANTHER" id="PTHR10694:SF17">
    <property type="entry name" value="LYSINE-SPECIFIC DEMETHYLASE 5A"/>
    <property type="match status" value="1"/>
</dbReference>
<feature type="domain" description="PHD-type" evidence="20">
    <location>
        <begin position="1179"/>
        <end position="1233"/>
    </location>
</feature>
<evidence type="ECO:0000259" key="20">
    <source>
        <dbReference type="PROSITE" id="PS50016"/>
    </source>
</evidence>
<dbReference type="Pfam" id="PF02373">
    <property type="entry name" value="JmjC"/>
    <property type="match status" value="1"/>
</dbReference>
<dbReference type="InterPro" id="IPR011011">
    <property type="entry name" value="Znf_FYVE_PHD"/>
</dbReference>
<dbReference type="OrthoDB" id="1678912at2759"/>
<dbReference type="GO" id="GO:0048511">
    <property type="term" value="P:rhythmic process"/>
    <property type="evidence" value="ECO:0007669"/>
    <property type="project" value="UniProtKB-KW"/>
</dbReference>
<dbReference type="SMART" id="SM00558">
    <property type="entry name" value="JmjC"/>
    <property type="match status" value="1"/>
</dbReference>
<evidence type="ECO:0000256" key="9">
    <source>
        <dbReference type="ARBA" id="ARBA00022853"/>
    </source>
</evidence>
<dbReference type="PROSITE" id="PS50016">
    <property type="entry name" value="ZF_PHD_2"/>
    <property type="match status" value="2"/>
</dbReference>
<dbReference type="InterPro" id="IPR013083">
    <property type="entry name" value="Znf_RING/FYVE/PHD"/>
</dbReference>
<dbReference type="Pfam" id="PF21323">
    <property type="entry name" value="KDM5_C-hel"/>
    <property type="match status" value="1"/>
</dbReference>
<feature type="domain" description="JmjC" evidence="23">
    <location>
        <begin position="437"/>
        <end position="603"/>
    </location>
</feature>
<evidence type="ECO:0000256" key="7">
    <source>
        <dbReference type="ARBA" id="ARBA00022771"/>
    </source>
</evidence>
<dbReference type="InterPro" id="IPR047973">
    <property type="entry name" value="KDM5A_PHD1"/>
</dbReference>
<evidence type="ECO:0000259" key="22">
    <source>
        <dbReference type="PROSITE" id="PS51183"/>
    </source>
</evidence>
<comment type="cofactor">
    <cofactor evidence="1">
        <name>Fe(2+)</name>
        <dbReference type="ChEBI" id="CHEBI:29033"/>
    </cofactor>
</comment>
<feature type="domain" description="PHD-type" evidence="20">
    <location>
        <begin position="293"/>
        <end position="343"/>
    </location>
</feature>
<dbReference type="PANTHER" id="PTHR10694">
    <property type="entry name" value="LYSINE-SPECIFIC DEMETHYLASE"/>
    <property type="match status" value="1"/>
</dbReference>
<dbReference type="SMART" id="SM01014">
    <property type="entry name" value="ARID"/>
    <property type="match status" value="1"/>
</dbReference>
<evidence type="ECO:0000256" key="5">
    <source>
        <dbReference type="ARBA" id="ARBA00022723"/>
    </source>
</evidence>
<evidence type="ECO:0000256" key="16">
    <source>
        <dbReference type="ARBA" id="ARBA00023242"/>
    </source>
</evidence>
<dbReference type="InterPro" id="IPR013637">
    <property type="entry name" value="Lys_sp_deMease-like_dom"/>
</dbReference>
<dbReference type="SUPFAM" id="SSF57903">
    <property type="entry name" value="FYVE/PHD zinc finger"/>
    <property type="match status" value="2"/>
</dbReference>
<keyword evidence="10" id="KW-0223">Dioxygenase</keyword>
<dbReference type="Gene3D" id="2.60.120.650">
    <property type="entry name" value="Cupin"/>
    <property type="match status" value="1"/>
</dbReference>
<dbReference type="InterPro" id="IPR003347">
    <property type="entry name" value="JmjC_dom"/>
</dbReference>
<dbReference type="PROSITE" id="PS01359">
    <property type="entry name" value="ZF_PHD_1"/>
    <property type="match status" value="1"/>
</dbReference>
<keyword evidence="13" id="KW-0805">Transcription regulation</keyword>
<dbReference type="Gene3D" id="3.30.40.10">
    <property type="entry name" value="Zinc/RING finger domain, C3HC4 (zinc finger)"/>
    <property type="match status" value="2"/>
</dbReference>
<evidence type="ECO:0000256" key="18">
    <source>
        <dbReference type="PROSITE-ProRule" id="PRU00146"/>
    </source>
</evidence>
<dbReference type="PROSITE" id="PS51184">
    <property type="entry name" value="JMJC"/>
    <property type="match status" value="1"/>
</dbReference>
<evidence type="ECO:0000256" key="12">
    <source>
        <dbReference type="ARBA" id="ARBA00023004"/>
    </source>
</evidence>
<keyword evidence="14" id="KW-0090">Biological rhythms</keyword>
<dbReference type="SMART" id="SM00249">
    <property type="entry name" value="PHD"/>
    <property type="match status" value="2"/>
</dbReference>
<protein>
    <recommendedName>
        <fullName evidence="4">[histone H3]-trimethyl-L-lysine(4) demethylase</fullName>
        <ecNumber evidence="4">1.14.11.67</ecNumber>
    </recommendedName>
</protein>
<keyword evidence="15" id="KW-0804">Transcription</keyword>
<comment type="subcellular location">
    <subcellularLocation>
        <location evidence="2">Nucleus</location>
    </subcellularLocation>
</comment>
<keyword evidence="8" id="KW-0862">Zinc</keyword>
<dbReference type="PROSITE" id="PS51011">
    <property type="entry name" value="ARID"/>
    <property type="match status" value="1"/>
</dbReference>
<evidence type="ECO:0000256" key="19">
    <source>
        <dbReference type="SAM" id="MobiDB-lite"/>
    </source>
</evidence>
<dbReference type="Pfam" id="PF00628">
    <property type="entry name" value="PHD"/>
    <property type="match status" value="1"/>
</dbReference>
<keyword evidence="16" id="KW-0539">Nucleus</keyword>
<evidence type="ECO:0000256" key="14">
    <source>
        <dbReference type="ARBA" id="ARBA00023108"/>
    </source>
</evidence>
<evidence type="ECO:0000256" key="10">
    <source>
        <dbReference type="ARBA" id="ARBA00022964"/>
    </source>
</evidence>
<dbReference type="Pfam" id="PF02375">
    <property type="entry name" value="JmjN"/>
    <property type="match status" value="1"/>
</dbReference>
<keyword evidence="9" id="KW-0156">Chromatin regulator</keyword>
<dbReference type="InterPro" id="IPR019787">
    <property type="entry name" value="Znf_PHD-finger"/>
</dbReference>
<evidence type="ECO:0000259" key="21">
    <source>
        <dbReference type="PROSITE" id="PS51011"/>
    </source>
</evidence>
<keyword evidence="12" id="KW-0408">Iron</keyword>
<dbReference type="FunFam" id="3.30.40.10:FF:000023">
    <property type="entry name" value="Lysine (K)-specific demethylase 5A"/>
    <property type="match status" value="1"/>
</dbReference>
<dbReference type="EC" id="1.14.11.67" evidence="4"/>
<evidence type="ECO:0000259" key="23">
    <source>
        <dbReference type="PROSITE" id="PS51184"/>
    </source>
</evidence>
<dbReference type="Pfam" id="PF08429">
    <property type="entry name" value="PLU-1"/>
    <property type="match status" value="1"/>
</dbReference>
<dbReference type="FunFam" id="2.60.120.650:FF:000001">
    <property type="entry name" value="Putative lysine-specific demethylase 5b"/>
    <property type="match status" value="1"/>
</dbReference>
<keyword evidence="6" id="KW-0677">Repeat</keyword>
<gene>
    <name evidence="24" type="primary">Kdm5a</name>
</gene>
<dbReference type="SUPFAM" id="SSF51197">
    <property type="entry name" value="Clavaminate synthase-like"/>
    <property type="match status" value="1"/>
</dbReference>
<dbReference type="FunFam" id="2.60.120.650:FF:000035">
    <property type="entry name" value="PHD transcription factor Rum1"/>
    <property type="match status" value="1"/>
</dbReference>
<dbReference type="AlphaFoldDB" id="A0A8B7VMA6"/>
<dbReference type="InterPro" id="IPR047974">
    <property type="entry name" value="KDM5A_ARID"/>
</dbReference>
<comment type="similarity">
    <text evidence="3">Belongs to the JARID1 histone demethylase family.</text>
</comment>
<evidence type="ECO:0000256" key="6">
    <source>
        <dbReference type="ARBA" id="ARBA00022737"/>
    </source>
</evidence>
<feature type="domain" description="JmjN" evidence="22">
    <location>
        <begin position="19"/>
        <end position="60"/>
    </location>
</feature>
<dbReference type="GO" id="GO:0003677">
    <property type="term" value="F:DNA binding"/>
    <property type="evidence" value="ECO:0007669"/>
    <property type="project" value="InterPro"/>
</dbReference>
<dbReference type="InterPro" id="IPR048615">
    <property type="entry name" value="KDM5_C-hel"/>
</dbReference>
<dbReference type="FunFam" id="3.30.40.10:FF:000613">
    <property type="entry name" value="lysine-specific demethylase 5A"/>
    <property type="match status" value="1"/>
</dbReference>
<dbReference type="CDD" id="cd15602">
    <property type="entry name" value="PHD1_KDM5A"/>
    <property type="match status" value="1"/>
</dbReference>
<dbReference type="CDD" id="cd16873">
    <property type="entry name" value="ARID_KDM5A"/>
    <property type="match status" value="1"/>
</dbReference>
<evidence type="ECO:0000256" key="17">
    <source>
        <dbReference type="ARBA" id="ARBA00048734"/>
    </source>
</evidence>
<dbReference type="RefSeq" id="XP_020032279.1">
    <property type="nucleotide sequence ID" value="XM_020176690.1"/>
</dbReference>
<dbReference type="Gene3D" id="1.10.150.60">
    <property type="entry name" value="ARID DNA-binding domain"/>
    <property type="match status" value="1"/>
</dbReference>
<name>A0A8B7VMA6_CASCN</name>
<reference evidence="24" key="1">
    <citation type="submission" date="2025-08" db="UniProtKB">
        <authorList>
            <consortium name="RefSeq"/>
        </authorList>
    </citation>
    <scope>IDENTIFICATION</scope>
    <source>
        <tissue evidence="24">Leukocyte</tissue>
    </source>
</reference>
<dbReference type="InterPro" id="IPR047972">
    <property type="entry name" value="KDM5A_PHD3"/>
</dbReference>
<dbReference type="CTD" id="5927"/>
<evidence type="ECO:0000256" key="4">
    <source>
        <dbReference type="ARBA" id="ARBA00012902"/>
    </source>
</evidence>
<dbReference type="InterPro" id="IPR001965">
    <property type="entry name" value="Znf_PHD"/>
</dbReference>
<dbReference type="GO" id="GO:0008270">
    <property type="term" value="F:zinc ion binding"/>
    <property type="evidence" value="ECO:0007669"/>
    <property type="project" value="UniProtKB-KW"/>
</dbReference>
<keyword evidence="5" id="KW-0479">Metal-binding</keyword>